<evidence type="ECO:0000313" key="2">
    <source>
        <dbReference type="EMBL" id="QGJ80682.1"/>
    </source>
</evidence>
<organism evidence="2">
    <name type="scientific">Escherichia coli</name>
    <dbReference type="NCBI Taxonomy" id="562"/>
    <lineage>
        <taxon>Bacteria</taxon>
        <taxon>Pseudomonadati</taxon>
        <taxon>Pseudomonadota</taxon>
        <taxon>Gammaproteobacteria</taxon>
        <taxon>Enterobacterales</taxon>
        <taxon>Enterobacteriaceae</taxon>
        <taxon>Escherichia</taxon>
    </lineage>
</organism>
<dbReference type="GO" id="GO:0019867">
    <property type="term" value="C:outer membrane"/>
    <property type="evidence" value="ECO:0007669"/>
    <property type="project" value="InterPro"/>
</dbReference>
<dbReference type="Gene3D" id="2.40.128.130">
    <property type="entry name" value="Autotransporter beta-domain"/>
    <property type="match status" value="1"/>
</dbReference>
<reference evidence="2" key="1">
    <citation type="submission" date="2019-02" db="EMBL/GenBank/DDBJ databases">
        <authorList>
            <person name="Lesterlin C."/>
        </authorList>
    </citation>
    <scope>NUCLEOTIDE SEQUENCE</scope>
    <source>
        <strain evidence="2">MG1655 K12</strain>
        <plasmid evidence="2">F-Tn10</plasmid>
    </source>
</reference>
<dbReference type="InterPro" id="IPR006315">
    <property type="entry name" value="OM_autotransptr_brl_dom"/>
</dbReference>
<geneLocation type="plasmid" evidence="2">
    <name>F-Tn10</name>
</geneLocation>
<dbReference type="InterPro" id="IPR005546">
    <property type="entry name" value="Autotransporte_beta"/>
</dbReference>
<feature type="domain" description="Autotransporter" evidence="1">
    <location>
        <begin position="1465"/>
        <end position="1758"/>
    </location>
</feature>
<dbReference type="EMBL" id="MK492260">
    <property type="protein sequence ID" value="QGJ80682.1"/>
    <property type="molecule type" value="Genomic_DNA"/>
</dbReference>
<dbReference type="SUPFAM" id="SSF51126">
    <property type="entry name" value="Pectin lyase-like"/>
    <property type="match status" value="1"/>
</dbReference>
<protein>
    <submittedName>
        <fullName evidence="2">YcbB</fullName>
    </submittedName>
</protein>
<keyword evidence="2" id="KW-0614">Plasmid</keyword>
<gene>
    <name evidence="2" type="primary">ycbB</name>
</gene>
<dbReference type="NCBIfam" id="TIGR01414">
    <property type="entry name" value="autotrans_barl"/>
    <property type="match status" value="1"/>
</dbReference>
<dbReference type="SUPFAM" id="SSF103515">
    <property type="entry name" value="Autotransporter"/>
    <property type="match status" value="1"/>
</dbReference>
<proteinExistence type="predicted"/>
<dbReference type="PROSITE" id="PS51208">
    <property type="entry name" value="AUTOTRANSPORTER"/>
    <property type="match status" value="1"/>
</dbReference>
<dbReference type="InterPro" id="IPR036709">
    <property type="entry name" value="Autotransporte_beta_dom_sf"/>
</dbReference>
<dbReference type="Gene3D" id="2.160.20.20">
    <property type="match status" value="1"/>
</dbReference>
<evidence type="ECO:0000259" key="1">
    <source>
        <dbReference type="PROSITE" id="PS51208"/>
    </source>
</evidence>
<dbReference type="InterPro" id="IPR011050">
    <property type="entry name" value="Pectin_lyase_fold/virulence"/>
</dbReference>
<name>A0A649UQJ6_ECOLX</name>
<dbReference type="SMR" id="A0A649UQJ6"/>
<dbReference type="InterPro" id="IPR012332">
    <property type="entry name" value="Autotransporter_pectin_lyase_C"/>
</dbReference>
<dbReference type="RefSeq" id="WP_010892528.1">
    <property type="nucleotide sequence ID" value="NZ_CP053608.1"/>
</dbReference>
<sequence>MCFFLGSRLAYAENIDGSSTISNRDISGSLNIGINKDANIDINGTVNIKDYFSVATCNGQSSTCPEGGLNASAKIDKSASVGASVTIVGDSSKGELNIDGGSTLYTQQLWVSGNDNDKTSNVSDDSNGSLSINNGSNVFVVSSQDDTPFKTNSVKWNQNIISQGNNITDGTVSSGDLVLGKTGNGIIDIDNNSKLDVKNDVVVSTGVDGIPNEKPSEINIKNESNFSVHGDMKGGISAAGKLNLNMDNSSNLHVDKNIAVGIGRESNITVSASRESSIFSDGNFTVATGNNSNANLKLDASNLSVNGVSTIGSGDGSITKFDIKNGSVVTSSSDMTLAKGKGTQANINISSSELNTGSLSVGEGDNADVKMTGSGASVSSKKTFTVAKGNNASATLNYTGSKIDIGSGYIGEGESAKTQLELNNSALTASGKVFIGQGNTTQTNLTLNDKSSVNVSGEMSVAQGSSASVDVTATNAVLSADSLSLGGGEAAKVTMTGSGATVSSKNTFTVAKGNNASATLDYTDSKIDIGSGYIGEGEAAKTQLELNNSALTASGKVFIGQGNTTQTNLTLNDKSSVNVSDEMSVAQGSSASVDVTITNAVLSADSLSLGGGEAAKVTMTGNRATISSGNTFTVAKGNNASATLDYSDSKINIGNGYIGGGEKAQTVLTLKDSALAATGDVIMGQGQETQTDLTLSPQSSIKVSGNMSIAQGNAASAKVIVDNADLSANSMSIGEGDTAAVTMTGNGATISSGNTFTVARGNNASATLDYSDSKINIGNGYIGGGEKAQTVLTLKDSALAATGDVIMGQGQETQTDLTLSPQSSIKVSGNMSIAQGNAASAKVIVDNADLSANSMSIGEGDTAAVTMTGNGATISSGNTFTVARGNNASATLDYSDSKINIGNGYIGVGEKSHTLLKLDNSTFHAAGNIDIGKGSSTIANVSVGAGSNMSIKGNASIGVGDQAKAKFSVKDSVLNIGSSLVLGQGNSTEAEMSVEHSQLYSGGLLLGTANNAVVSMSANNSEISVVGDYTVAKGDGSEATLIYKNSDINLGNGILGAGSGVKTDLSLDNSKFVASDGIIIGKGDNAITNLSISDHSVFKGERINIGNGSYSKNSISITGNSIFDFGSSQESTIGEGDYSQSLVTINDASVYGDGSLTLAKGNNSFAVLNLQDNAVTNANNISLATGLGSKAIVNVSNMNSGQFNPVSMGAGDGYAEVNFDGVNGYTLSTNFICMDSGSCADTVINVNRGTVSLSGTNDWKGQINVYDGTRLDARGNDAVDGILNVSKEAQVDFNGYSQHMTGIDNKGMIYLSDGSASSDVYLDKDYVAHDGSGVQFGIFGQKEADVMHVKGDTSGSSGIVVTTNSKNKIKKGGDILLVEVNGDSSGSFYLNSLIKNGKEYKVTGDYIDVGAWEYALNKKRKNWYLSVDMRPEPGAFINNSKSMLDMFALQRYDIPGQHRYPTLFENLYNNGMWIQFNNNSGSNSEVYDNLKTSYSLNTMMIGGDIYNWTDGYNYSHIGIMGGMGSAANKTTSTNNKRATGNVDGYTLGLYHVFQQNISDGLNESERQGLWTYSSIQYMDYDNSVSSTNNFKANYGVNGFRLTGEVGYLKNIGGIQPSDFYVEPKLYLSHTELSGGVVEDLQGGKITYPNSLTIIEPGVFFSYRKTHESTSNDEAMFKDYIKQSVVDAWFGGGYSFKTGNYSRTNFDSDMVEYNTSDNFALKSGVEFEFLKDARLLLTSSYSINNDRNLSFILGGNYYF</sequence>
<accession>A0A649UQJ6</accession>
<dbReference type="SMART" id="SM00869">
    <property type="entry name" value="Autotransporter"/>
    <property type="match status" value="1"/>
</dbReference>